<accession>A0A9K3D0S6</accession>
<evidence type="ECO:0000256" key="1">
    <source>
        <dbReference type="SAM" id="MobiDB-lite"/>
    </source>
</evidence>
<dbReference type="AlphaFoldDB" id="A0A9K3D0S6"/>
<feature type="compositionally biased region" description="Gly residues" evidence="1">
    <location>
        <begin position="158"/>
        <end position="168"/>
    </location>
</feature>
<feature type="compositionally biased region" description="Low complexity" evidence="1">
    <location>
        <begin position="92"/>
        <end position="125"/>
    </location>
</feature>
<organism evidence="2 3">
    <name type="scientific">Kipferlia bialata</name>
    <dbReference type="NCBI Taxonomy" id="797122"/>
    <lineage>
        <taxon>Eukaryota</taxon>
        <taxon>Metamonada</taxon>
        <taxon>Carpediemonas-like organisms</taxon>
        <taxon>Kipferlia</taxon>
    </lineage>
</organism>
<sequence length="181" mass="18812">AAPRPRSPTLSLNPTGGERERQKEIDERAKEQWRQYTTEGQAPQVEYLDPRYPQLPIYNSSLVGSTSKAKGTSHTRTAANEPSAPPFPPTQFPASAASTSSMSPEGGGSSSTSAANSAPIAALPTPLDPMSMQPIPTMGVDPLGQDFGLSLGPMDPMGGMGMMEGLGPGMPPGPLPGYGMT</sequence>
<comment type="caution">
    <text evidence="2">The sequence shown here is derived from an EMBL/GenBank/DDBJ whole genome shotgun (WGS) entry which is preliminary data.</text>
</comment>
<reference evidence="2 3" key="1">
    <citation type="journal article" date="2018" name="PLoS ONE">
        <title>The draft genome of Kipferlia bialata reveals reductive genome evolution in fornicate parasites.</title>
        <authorList>
            <person name="Tanifuji G."/>
            <person name="Takabayashi S."/>
            <person name="Kume K."/>
            <person name="Takagi M."/>
            <person name="Nakayama T."/>
            <person name="Kamikawa R."/>
            <person name="Inagaki Y."/>
            <person name="Hashimoto T."/>
        </authorList>
    </citation>
    <scope>NUCLEOTIDE SEQUENCE [LARGE SCALE GENOMIC DNA]</scope>
    <source>
        <strain evidence="2">NY0173</strain>
    </source>
</reference>
<feature type="compositionally biased region" description="Polar residues" evidence="1">
    <location>
        <begin position="57"/>
        <end position="80"/>
    </location>
</feature>
<evidence type="ECO:0000313" key="3">
    <source>
        <dbReference type="Proteomes" id="UP000265618"/>
    </source>
</evidence>
<feature type="region of interest" description="Disordered" evidence="1">
    <location>
        <begin position="1"/>
        <end position="181"/>
    </location>
</feature>
<dbReference type="EMBL" id="BDIP01001806">
    <property type="protein sequence ID" value="GIQ85174.1"/>
    <property type="molecule type" value="Genomic_DNA"/>
</dbReference>
<name>A0A9K3D0S6_9EUKA</name>
<keyword evidence="3" id="KW-1185">Reference proteome</keyword>
<feature type="compositionally biased region" description="Low complexity" evidence="1">
    <location>
        <begin position="148"/>
        <end position="157"/>
    </location>
</feature>
<evidence type="ECO:0000313" key="2">
    <source>
        <dbReference type="EMBL" id="GIQ85174.1"/>
    </source>
</evidence>
<dbReference type="Proteomes" id="UP000265618">
    <property type="component" value="Unassembled WGS sequence"/>
</dbReference>
<feature type="compositionally biased region" description="Basic and acidic residues" evidence="1">
    <location>
        <begin position="17"/>
        <end position="33"/>
    </location>
</feature>
<proteinExistence type="predicted"/>
<protein>
    <submittedName>
        <fullName evidence="2">Uncharacterized protein</fullName>
    </submittedName>
</protein>
<feature type="non-terminal residue" evidence="2">
    <location>
        <position position="1"/>
    </location>
</feature>
<gene>
    <name evidence="2" type="ORF">KIPB_006806</name>
</gene>